<sequence length="560" mass="63878">MAFHFKRLPCEVRHKIYQYLAPSNTNLVLDRHVGNQTVQVQGQGHNDDEDATDIIALFSTCRTIYAEASPTLYLNNTVVVRYLSTLLQLRKSILPSITSLEVHLSAIVRSRDMTLMRPGNYARPAAHDLLVPGWQAAIDRVFPRLRLGSLDLRVIVATDRLYTGALDPMDFAMVLVTPLHQQLRLKGCHFQLEDRGRLVRLLSQQQTIAQQAFRFGDLPTEIRIKILKYTDLITPCKAVRWSPRGYTPFITKAGSELYGCKWPSRDNTFTCEGYYIPDAPPSTQSWEKPTALFLVSRAFYSECRDVFFAYNRFEITSGRDALARQRTGISGTSRARQFLDSVSTFTLPSLRYLDIRHEFLFFRANEQLCGDVCWQHTIESRKEALNLQQLSFRVDLQELPASVANALQPGFVTAEDSLPPISKMVSKYLWPLSTVGRKPGVEKLVIRITSPGIHGYYYLRRPSLELPEKFQNKLMSAESHIVRLVAFTQDNCLSGIPYSLDKNRDGSFEIRDVTRFSEIYKDAMVEGFWFWRSEETHWDVGDLGESLGPYLSSMLGVFGA</sequence>
<keyword evidence="2" id="KW-1185">Reference proteome</keyword>
<organism evidence="1 2">
    <name type="scientific">Hypoxylon rubiginosum</name>
    <dbReference type="NCBI Taxonomy" id="110542"/>
    <lineage>
        <taxon>Eukaryota</taxon>
        <taxon>Fungi</taxon>
        <taxon>Dikarya</taxon>
        <taxon>Ascomycota</taxon>
        <taxon>Pezizomycotina</taxon>
        <taxon>Sordariomycetes</taxon>
        <taxon>Xylariomycetidae</taxon>
        <taxon>Xylariales</taxon>
        <taxon>Hypoxylaceae</taxon>
        <taxon>Hypoxylon</taxon>
    </lineage>
</organism>
<proteinExistence type="predicted"/>
<protein>
    <submittedName>
        <fullName evidence="1">Uncharacterized protein</fullName>
    </submittedName>
</protein>
<gene>
    <name evidence="1" type="ORF">F4820DRAFT_245294</name>
</gene>
<reference evidence="1 2" key="1">
    <citation type="journal article" date="2022" name="New Phytol.">
        <title>Ecological generalism drives hyperdiversity of secondary metabolite gene clusters in xylarialean endophytes.</title>
        <authorList>
            <person name="Franco M.E.E."/>
            <person name="Wisecaver J.H."/>
            <person name="Arnold A.E."/>
            <person name="Ju Y.M."/>
            <person name="Slot J.C."/>
            <person name="Ahrendt S."/>
            <person name="Moore L.P."/>
            <person name="Eastman K.E."/>
            <person name="Scott K."/>
            <person name="Konkel Z."/>
            <person name="Mondo S.J."/>
            <person name="Kuo A."/>
            <person name="Hayes R.D."/>
            <person name="Haridas S."/>
            <person name="Andreopoulos B."/>
            <person name="Riley R."/>
            <person name="LaButti K."/>
            <person name="Pangilinan J."/>
            <person name="Lipzen A."/>
            <person name="Amirebrahimi M."/>
            <person name="Yan J."/>
            <person name="Adam C."/>
            <person name="Keymanesh K."/>
            <person name="Ng V."/>
            <person name="Louie K."/>
            <person name="Northen T."/>
            <person name="Drula E."/>
            <person name="Henrissat B."/>
            <person name="Hsieh H.M."/>
            <person name="Youens-Clark K."/>
            <person name="Lutzoni F."/>
            <person name="Miadlikowska J."/>
            <person name="Eastwood D.C."/>
            <person name="Hamelin R.C."/>
            <person name="Grigoriev I.V."/>
            <person name="U'Ren J.M."/>
        </authorList>
    </citation>
    <scope>NUCLEOTIDE SEQUENCE [LARGE SCALE GENOMIC DNA]</scope>
    <source>
        <strain evidence="1 2">CBS 119005</strain>
    </source>
</reference>
<name>A0ACB9Z4I4_9PEZI</name>
<evidence type="ECO:0000313" key="2">
    <source>
        <dbReference type="Proteomes" id="UP001497700"/>
    </source>
</evidence>
<accession>A0ACB9Z4I4</accession>
<evidence type="ECO:0000313" key="1">
    <source>
        <dbReference type="EMBL" id="KAI4866528.1"/>
    </source>
</evidence>
<dbReference type="EMBL" id="MU393457">
    <property type="protein sequence ID" value="KAI4866528.1"/>
    <property type="molecule type" value="Genomic_DNA"/>
</dbReference>
<dbReference type="Proteomes" id="UP001497700">
    <property type="component" value="Unassembled WGS sequence"/>
</dbReference>
<comment type="caution">
    <text evidence="1">The sequence shown here is derived from an EMBL/GenBank/DDBJ whole genome shotgun (WGS) entry which is preliminary data.</text>
</comment>